<gene>
    <name evidence="9" type="primary">kynA</name>
    <name evidence="10" type="ORF">CLV78_104341</name>
</gene>
<dbReference type="Proteomes" id="UP000239480">
    <property type="component" value="Unassembled WGS sequence"/>
</dbReference>
<comment type="cofactor">
    <cofactor evidence="9">
        <name>heme</name>
        <dbReference type="ChEBI" id="CHEBI:30413"/>
    </cofactor>
    <text evidence="9">Binds 1 heme group per subunit.</text>
</comment>
<sequence length="264" mass="29778">MSRKHDLTYGSHLQLARLLGAMDPVSDVPDEVLFITQHQTSELWIRLMLHELEQARNAISKRHIPAATKALERVAVVLTHLVASWDVLRTLAPEDFSRFRGALGSASGFQSHQYRLLEFMLGNRVPSRLQEHGANRDAIALLEAELSRPSIYEGLSVSVAGELQVTLPPDAFRRDAPHTAHPSILQLWRRVQDPDAGHAGYRALAGQLVEIEDRFRCWRFNHVTTVERVIGTRRGTGGTSGVGYLRKMLDVELFPELWQLRAEI</sequence>
<dbReference type="GO" id="GO:0020037">
    <property type="term" value="F:heme binding"/>
    <property type="evidence" value="ECO:0007669"/>
    <property type="project" value="UniProtKB-UniRule"/>
</dbReference>
<dbReference type="GO" id="GO:0004833">
    <property type="term" value="F:L-tryptophan 2,3-dioxygenase activity"/>
    <property type="evidence" value="ECO:0007669"/>
    <property type="project" value="UniProtKB-UniRule"/>
</dbReference>
<evidence type="ECO:0000313" key="11">
    <source>
        <dbReference type="Proteomes" id="UP000239480"/>
    </source>
</evidence>
<evidence type="ECO:0000256" key="9">
    <source>
        <dbReference type="HAMAP-Rule" id="MF_01972"/>
    </source>
</evidence>
<organism evidence="10 11">
    <name type="scientific">Aliiruegeria haliotis</name>
    <dbReference type="NCBI Taxonomy" id="1280846"/>
    <lineage>
        <taxon>Bacteria</taxon>
        <taxon>Pseudomonadati</taxon>
        <taxon>Pseudomonadota</taxon>
        <taxon>Alphaproteobacteria</taxon>
        <taxon>Rhodobacterales</taxon>
        <taxon>Roseobacteraceae</taxon>
        <taxon>Aliiruegeria</taxon>
    </lineage>
</organism>
<keyword evidence="4 9" id="KW-0223">Dioxygenase</keyword>
<feature type="binding site" description="axial binding residue" evidence="9">
    <location>
        <position position="222"/>
    </location>
    <ligand>
        <name>heme</name>
        <dbReference type="ChEBI" id="CHEBI:30413"/>
    </ligand>
    <ligandPart>
        <name>Fe</name>
        <dbReference type="ChEBI" id="CHEBI:18248"/>
    </ligandPart>
</feature>
<feature type="binding site" evidence="9">
    <location>
        <begin position="34"/>
        <end position="38"/>
    </location>
    <ligand>
        <name>substrate</name>
    </ligand>
</feature>
<dbReference type="Pfam" id="PF03301">
    <property type="entry name" value="Trp_dioxygenase"/>
    <property type="match status" value="2"/>
</dbReference>
<evidence type="ECO:0000256" key="7">
    <source>
        <dbReference type="ARBA" id="ARBA00023079"/>
    </source>
</evidence>
<dbReference type="HAMAP" id="MF_01972">
    <property type="entry name" value="T23O"/>
    <property type="match status" value="1"/>
</dbReference>
<comment type="pathway">
    <text evidence="9">Amino-acid degradation; L-tryptophan degradation via kynurenine pathway; L-kynurenine from L-tryptophan: step 1/2.</text>
</comment>
<feature type="binding site" evidence="9">
    <location>
        <position position="236"/>
    </location>
    <ligand>
        <name>substrate</name>
    </ligand>
</feature>
<keyword evidence="2 9" id="KW-0349">Heme</keyword>
<reference evidence="10 11" key="1">
    <citation type="submission" date="2018-03" db="EMBL/GenBank/DDBJ databases">
        <title>Genomic Encyclopedia of Archaeal and Bacterial Type Strains, Phase II (KMG-II): from individual species to whole genera.</title>
        <authorList>
            <person name="Goeker M."/>
        </authorList>
    </citation>
    <scope>NUCLEOTIDE SEQUENCE [LARGE SCALE GENOMIC DNA]</scope>
    <source>
        <strain evidence="10 11">DSM 29328</strain>
    </source>
</reference>
<evidence type="ECO:0000313" key="10">
    <source>
        <dbReference type="EMBL" id="PRY23848.1"/>
    </source>
</evidence>
<proteinExistence type="inferred from homology"/>
<dbReference type="PANTHER" id="PTHR10138">
    <property type="entry name" value="TRYPTOPHAN 2,3-DIOXYGENASE"/>
    <property type="match status" value="1"/>
</dbReference>
<comment type="function">
    <text evidence="9">Heme-dependent dioxygenase that catalyzes the oxidative cleavage of the L-tryptophan (L-Trp) pyrrole ring and converts L-tryptophan to N-formyl-L-kynurenine. Catalyzes the oxidative cleavage of the indole moiety.</text>
</comment>
<evidence type="ECO:0000256" key="8">
    <source>
        <dbReference type="ARBA" id="ARBA00050412"/>
    </source>
</evidence>
<accession>A0A2T0RRQ1</accession>
<evidence type="ECO:0000256" key="6">
    <source>
        <dbReference type="ARBA" id="ARBA00023004"/>
    </source>
</evidence>
<dbReference type="PANTHER" id="PTHR10138:SF0">
    <property type="entry name" value="TRYPTOPHAN 2,3-DIOXYGENASE"/>
    <property type="match status" value="1"/>
</dbReference>
<evidence type="ECO:0000256" key="4">
    <source>
        <dbReference type="ARBA" id="ARBA00022964"/>
    </source>
</evidence>
<dbReference type="GO" id="GO:0019442">
    <property type="term" value="P:L-tryptophan catabolic process to acetyl-CoA"/>
    <property type="evidence" value="ECO:0007669"/>
    <property type="project" value="TreeGrafter"/>
</dbReference>
<evidence type="ECO:0000256" key="2">
    <source>
        <dbReference type="ARBA" id="ARBA00022617"/>
    </source>
</evidence>
<dbReference type="UniPathway" id="UPA00333">
    <property type="reaction ID" value="UER00453"/>
</dbReference>
<keyword evidence="5 9" id="KW-0560">Oxidoreductase</keyword>
<name>A0A2T0RRQ1_9RHOB</name>
<keyword evidence="3 9" id="KW-0479">Metal-binding</keyword>
<dbReference type="SUPFAM" id="SSF140959">
    <property type="entry name" value="Indolic compounds 2,3-dioxygenase-like"/>
    <property type="match status" value="1"/>
</dbReference>
<keyword evidence="6 9" id="KW-0408">Iron</keyword>
<dbReference type="Gene3D" id="1.20.58.480">
    <property type="match status" value="1"/>
</dbReference>
<dbReference type="GO" id="GO:0019441">
    <property type="term" value="P:L-tryptophan catabolic process to kynurenine"/>
    <property type="evidence" value="ECO:0007669"/>
    <property type="project" value="UniProtKB-UniRule"/>
</dbReference>
<comment type="similarity">
    <text evidence="9">Belongs to the tryptophan 2,3-dioxygenase family.</text>
</comment>
<comment type="caution">
    <text evidence="9">Lacks conserved residue(s) required for the propagation of feature annotation.</text>
</comment>
<keyword evidence="11" id="KW-1185">Reference proteome</keyword>
<comment type="subunit">
    <text evidence="1 9">Homotetramer.</text>
</comment>
<dbReference type="GO" id="GO:0046872">
    <property type="term" value="F:metal ion binding"/>
    <property type="evidence" value="ECO:0007669"/>
    <property type="project" value="UniProtKB-KW"/>
</dbReference>
<comment type="caution">
    <text evidence="10">The sequence shown here is derived from an EMBL/GenBank/DDBJ whole genome shotgun (WGS) entry which is preliminary data.</text>
</comment>
<dbReference type="RefSeq" id="WP_106205226.1">
    <property type="nucleotide sequence ID" value="NZ_PVTD01000004.1"/>
</dbReference>
<dbReference type="FunFam" id="1.20.58.480:FF:000001">
    <property type="entry name" value="Tryptophan 2,3-dioxygenase"/>
    <property type="match status" value="1"/>
</dbReference>
<feature type="binding site" evidence="9">
    <location>
        <position position="100"/>
    </location>
    <ligand>
        <name>substrate</name>
    </ligand>
</feature>
<evidence type="ECO:0000256" key="1">
    <source>
        <dbReference type="ARBA" id="ARBA00011881"/>
    </source>
</evidence>
<dbReference type="OrthoDB" id="9776847at2"/>
<dbReference type="EMBL" id="PVTD01000004">
    <property type="protein sequence ID" value="PRY23848.1"/>
    <property type="molecule type" value="Genomic_DNA"/>
</dbReference>
<evidence type="ECO:0000256" key="5">
    <source>
        <dbReference type="ARBA" id="ARBA00023002"/>
    </source>
</evidence>
<dbReference type="InterPro" id="IPR004981">
    <property type="entry name" value="Trp_2_3_dOase"/>
</dbReference>
<keyword evidence="7 9" id="KW-0823">Tryptophan catabolism</keyword>
<dbReference type="InterPro" id="IPR037217">
    <property type="entry name" value="Trp/Indoleamine_2_3_dOase-like"/>
</dbReference>
<dbReference type="EC" id="1.13.11.11" evidence="9"/>
<dbReference type="AlphaFoldDB" id="A0A2T0RRQ1"/>
<protein>
    <recommendedName>
        <fullName evidence="9">Tryptophan 2,3-dioxygenase</fullName>
        <shortName evidence="9">TDO</shortName>
        <ecNumber evidence="9">1.13.11.11</ecNumber>
    </recommendedName>
    <alternativeName>
        <fullName evidence="9">Tryptamin 2,3-dioxygenase</fullName>
    </alternativeName>
    <alternativeName>
        <fullName evidence="9">Tryptophan oxygenase</fullName>
        <shortName evidence="9">TO</shortName>
        <shortName evidence="9">TRPO</shortName>
    </alternativeName>
    <alternativeName>
        <fullName evidence="9">Tryptophan pyrrolase</fullName>
    </alternativeName>
    <alternativeName>
        <fullName evidence="9">Tryptophanase</fullName>
    </alternativeName>
</protein>
<comment type="catalytic activity">
    <reaction evidence="8 9">
        <text>L-tryptophan + O2 = N-formyl-L-kynurenine</text>
        <dbReference type="Rhea" id="RHEA:24536"/>
        <dbReference type="ChEBI" id="CHEBI:15379"/>
        <dbReference type="ChEBI" id="CHEBI:57912"/>
        <dbReference type="ChEBI" id="CHEBI:58629"/>
        <dbReference type="EC" id="1.13.11.11"/>
    </reaction>
</comment>
<evidence type="ECO:0000256" key="3">
    <source>
        <dbReference type="ARBA" id="ARBA00022723"/>
    </source>
</evidence>